<evidence type="ECO:0000313" key="3">
    <source>
        <dbReference type="Proteomes" id="UP001307889"/>
    </source>
</evidence>
<feature type="compositionally biased region" description="Basic and acidic residues" evidence="1">
    <location>
        <begin position="92"/>
        <end position="103"/>
    </location>
</feature>
<organism evidence="2 3">
    <name type="scientific">Nesidiocoris tenuis</name>
    <dbReference type="NCBI Taxonomy" id="355587"/>
    <lineage>
        <taxon>Eukaryota</taxon>
        <taxon>Metazoa</taxon>
        <taxon>Ecdysozoa</taxon>
        <taxon>Arthropoda</taxon>
        <taxon>Hexapoda</taxon>
        <taxon>Insecta</taxon>
        <taxon>Pterygota</taxon>
        <taxon>Neoptera</taxon>
        <taxon>Paraneoptera</taxon>
        <taxon>Hemiptera</taxon>
        <taxon>Heteroptera</taxon>
        <taxon>Panheteroptera</taxon>
        <taxon>Cimicomorpha</taxon>
        <taxon>Miridae</taxon>
        <taxon>Dicyphina</taxon>
        <taxon>Nesidiocoris</taxon>
    </lineage>
</organism>
<feature type="region of interest" description="Disordered" evidence="1">
    <location>
        <begin position="37"/>
        <end position="109"/>
    </location>
</feature>
<gene>
    <name evidence="2" type="ORF">NTJ_09788</name>
</gene>
<evidence type="ECO:0000313" key="2">
    <source>
        <dbReference type="EMBL" id="BES96975.1"/>
    </source>
</evidence>
<keyword evidence="3" id="KW-1185">Reference proteome</keyword>
<name>A0ABN7B195_9HEMI</name>
<proteinExistence type="predicted"/>
<accession>A0ABN7B195</accession>
<protein>
    <submittedName>
        <fullName evidence="2">Uncharacterized protein</fullName>
    </submittedName>
</protein>
<evidence type="ECO:0000256" key="1">
    <source>
        <dbReference type="SAM" id="MobiDB-lite"/>
    </source>
</evidence>
<dbReference type="EMBL" id="AP028915">
    <property type="protein sequence ID" value="BES96975.1"/>
    <property type="molecule type" value="Genomic_DNA"/>
</dbReference>
<reference evidence="2 3" key="1">
    <citation type="submission" date="2023-09" db="EMBL/GenBank/DDBJ databases">
        <title>Nesidiocoris tenuis whole genome shotgun sequence.</title>
        <authorList>
            <person name="Shibata T."/>
            <person name="Shimoda M."/>
            <person name="Kobayashi T."/>
            <person name="Uehara T."/>
        </authorList>
    </citation>
    <scope>NUCLEOTIDE SEQUENCE [LARGE SCALE GENOMIC DNA]</scope>
    <source>
        <strain evidence="2 3">Japan</strain>
    </source>
</reference>
<feature type="compositionally biased region" description="Polar residues" evidence="1">
    <location>
        <begin position="62"/>
        <end position="71"/>
    </location>
</feature>
<sequence length="109" mass="12668">MQRDWRNVQAEFLMKWSGSMKSYEEMVREWKNVNSWGRNRFHLNPSDDSSDEEDKRGFGSDFGSSQESLEAQFSGRPEITMGQLPGTPHEPSCPDRETSRLDEYISTLD</sequence>
<dbReference type="Proteomes" id="UP001307889">
    <property type="component" value="Chromosome 7"/>
</dbReference>